<reference evidence="1 2" key="1">
    <citation type="journal article" date="2013" name="Proc. Natl. Acad. Sci. U.S.A.">
        <title>Genome of an arbuscular mycorrhizal fungus provides insight into the oldest plant symbiosis.</title>
        <authorList>
            <person name="Tisserant E."/>
            <person name="Malbreil M."/>
            <person name="Kuo A."/>
            <person name="Kohler A."/>
            <person name="Symeonidi A."/>
            <person name="Balestrini R."/>
            <person name="Charron P."/>
            <person name="Duensing N."/>
            <person name="Frei Dit Frey N."/>
            <person name="Gianinazzi-Pearson V."/>
            <person name="Gilbert L.B."/>
            <person name="Handa Y."/>
            <person name="Herr J.R."/>
            <person name="Hijri M."/>
            <person name="Koul R."/>
            <person name="Kawaguchi M."/>
            <person name="Krajinski F."/>
            <person name="Lammers P.J."/>
            <person name="Masclaux F.G."/>
            <person name="Murat C."/>
            <person name="Morin E."/>
            <person name="Ndikumana S."/>
            <person name="Pagni M."/>
            <person name="Petitpierre D."/>
            <person name="Requena N."/>
            <person name="Rosikiewicz P."/>
            <person name="Riley R."/>
            <person name="Saito K."/>
            <person name="San Clemente H."/>
            <person name="Shapiro H."/>
            <person name="van Tuinen D."/>
            <person name="Becard G."/>
            <person name="Bonfante P."/>
            <person name="Paszkowski U."/>
            <person name="Shachar-Hill Y.Y."/>
            <person name="Tuskan G.A."/>
            <person name="Young P.W."/>
            <person name="Sanders I.R."/>
            <person name="Henrissat B."/>
            <person name="Rensing S.A."/>
            <person name="Grigoriev I.V."/>
            <person name="Corradi N."/>
            <person name="Roux C."/>
            <person name="Martin F."/>
        </authorList>
    </citation>
    <scope>NUCLEOTIDE SEQUENCE [LARGE SCALE GENOMIC DNA]</scope>
    <source>
        <strain evidence="1 2">DAOM 197198</strain>
    </source>
</reference>
<reference evidence="1 2" key="2">
    <citation type="journal article" date="2018" name="New Phytol.">
        <title>High intraspecific genome diversity in the model arbuscular mycorrhizal symbiont Rhizophagus irregularis.</title>
        <authorList>
            <person name="Chen E.C.H."/>
            <person name="Morin E."/>
            <person name="Beaudet D."/>
            <person name="Noel J."/>
            <person name="Yildirir G."/>
            <person name="Ndikumana S."/>
            <person name="Charron P."/>
            <person name="St-Onge C."/>
            <person name="Giorgi J."/>
            <person name="Kruger M."/>
            <person name="Marton T."/>
            <person name="Ropars J."/>
            <person name="Grigoriev I.V."/>
            <person name="Hainaut M."/>
            <person name="Henrissat B."/>
            <person name="Roux C."/>
            <person name="Martin F."/>
            <person name="Corradi N."/>
        </authorList>
    </citation>
    <scope>NUCLEOTIDE SEQUENCE [LARGE SCALE GENOMIC DNA]</scope>
    <source>
        <strain evidence="1 2">DAOM 197198</strain>
    </source>
</reference>
<sequence>MSTTTGNLKKCFLCFAIFYKNCLKKYKVVNIVFVYRRMCYHLTRIDSQRLDG</sequence>
<keyword evidence="2" id="KW-1185">Reference proteome</keyword>
<evidence type="ECO:0000313" key="2">
    <source>
        <dbReference type="Proteomes" id="UP000018888"/>
    </source>
</evidence>
<protein>
    <submittedName>
        <fullName evidence="1">Uncharacterized protein</fullName>
    </submittedName>
</protein>
<dbReference type="AlphaFoldDB" id="A0A2P4P1Y7"/>
<gene>
    <name evidence="1" type="ORF">GLOIN_2v1722358</name>
</gene>
<name>A0A2P4P1Y7_RHIID</name>
<evidence type="ECO:0000313" key="1">
    <source>
        <dbReference type="EMBL" id="POG59382.1"/>
    </source>
</evidence>
<comment type="caution">
    <text evidence="1">The sequence shown here is derived from an EMBL/GenBank/DDBJ whole genome shotgun (WGS) entry which is preliminary data.</text>
</comment>
<dbReference type="Proteomes" id="UP000018888">
    <property type="component" value="Unassembled WGS sequence"/>
</dbReference>
<accession>A0A2P4P1Y7</accession>
<proteinExistence type="predicted"/>
<dbReference type="EMBL" id="AUPC02000454">
    <property type="protein sequence ID" value="POG59382.1"/>
    <property type="molecule type" value="Genomic_DNA"/>
</dbReference>
<organism evidence="1 2">
    <name type="scientific">Rhizophagus irregularis (strain DAOM 181602 / DAOM 197198 / MUCL 43194)</name>
    <name type="common">Arbuscular mycorrhizal fungus</name>
    <name type="synonym">Glomus intraradices</name>
    <dbReference type="NCBI Taxonomy" id="747089"/>
    <lineage>
        <taxon>Eukaryota</taxon>
        <taxon>Fungi</taxon>
        <taxon>Fungi incertae sedis</taxon>
        <taxon>Mucoromycota</taxon>
        <taxon>Glomeromycotina</taxon>
        <taxon>Glomeromycetes</taxon>
        <taxon>Glomerales</taxon>
        <taxon>Glomeraceae</taxon>
        <taxon>Rhizophagus</taxon>
    </lineage>
</organism>